<dbReference type="InterPro" id="IPR003395">
    <property type="entry name" value="RecF/RecN/SMC_N"/>
</dbReference>
<dbReference type="SUPFAM" id="SSF52540">
    <property type="entry name" value="P-loop containing nucleoside triphosphate hydrolases"/>
    <property type="match status" value="1"/>
</dbReference>
<evidence type="ECO:0000259" key="7">
    <source>
        <dbReference type="Pfam" id="PF02463"/>
    </source>
</evidence>
<dbReference type="Gene3D" id="3.40.50.300">
    <property type="entry name" value="P-loop containing nucleotide triphosphate hydrolases"/>
    <property type="match status" value="2"/>
</dbReference>
<dbReference type="GO" id="GO:0005737">
    <property type="term" value="C:cytoplasm"/>
    <property type="evidence" value="ECO:0007669"/>
    <property type="project" value="UniProtKB-SubCell"/>
</dbReference>
<feature type="coiled-coil region" evidence="6">
    <location>
        <begin position="834"/>
        <end position="875"/>
    </location>
</feature>
<dbReference type="PIRSF" id="PIRSF005719">
    <property type="entry name" value="SMC"/>
    <property type="match status" value="1"/>
</dbReference>
<comment type="subcellular location">
    <subcellularLocation>
        <location evidence="6">Cytoplasm</location>
    </subcellularLocation>
</comment>
<reference evidence="8" key="1">
    <citation type="journal article" date="2012" name="J. Bacteriol.">
        <title>Genome sequences of type strains of seven species of the marine bacterium Pseudoalteromonas.</title>
        <authorList>
            <person name="Xie B.B."/>
            <person name="Shu Y.L."/>
            <person name="Qin Q.L."/>
            <person name="Rong J.C."/>
            <person name="Zhang X.Y."/>
            <person name="Chen X.L."/>
            <person name="Shi M."/>
            <person name="He H.L."/>
            <person name="Zhou B.C."/>
            <person name="Zhang Y.Z."/>
        </authorList>
    </citation>
    <scope>NUCLEOTIDE SEQUENCE</scope>
    <source>
        <strain evidence="8">DSM 8771</strain>
    </source>
</reference>
<evidence type="ECO:0000256" key="2">
    <source>
        <dbReference type="ARBA" id="ARBA00022741"/>
    </source>
</evidence>
<keyword evidence="5 6" id="KW-0238">DNA-binding</keyword>
<protein>
    <recommendedName>
        <fullName evidence="6">Chromosome partition protein Smc</fullName>
    </recommendedName>
</protein>
<feature type="binding site" evidence="6">
    <location>
        <begin position="32"/>
        <end position="39"/>
    </location>
    <ligand>
        <name>ATP</name>
        <dbReference type="ChEBI" id="CHEBI:30616"/>
    </ligand>
</feature>
<comment type="subunit">
    <text evidence="6">Homodimer.</text>
</comment>
<dbReference type="Pfam" id="PF02463">
    <property type="entry name" value="SMC_N"/>
    <property type="match status" value="1"/>
</dbReference>
<feature type="coiled-coil region" evidence="6">
    <location>
        <begin position="170"/>
        <end position="218"/>
    </location>
</feature>
<dbReference type="GO" id="GO:0006260">
    <property type="term" value="P:DNA replication"/>
    <property type="evidence" value="ECO:0007669"/>
    <property type="project" value="UniProtKB-UniRule"/>
</dbReference>
<dbReference type="InterPro" id="IPR027417">
    <property type="entry name" value="P-loop_NTPase"/>
</dbReference>
<evidence type="ECO:0000256" key="3">
    <source>
        <dbReference type="ARBA" id="ARBA00022840"/>
    </source>
</evidence>
<feature type="coiled-coil region" evidence="6">
    <location>
        <begin position="377"/>
        <end position="411"/>
    </location>
</feature>
<dbReference type="GO" id="GO:0007062">
    <property type="term" value="P:sister chromatid cohesion"/>
    <property type="evidence" value="ECO:0007669"/>
    <property type="project" value="InterPro"/>
</dbReference>
<accession>A0AAD4AM13</accession>
<comment type="domain">
    <text evidence="6">Contains large globular domains required for ATP hydrolysis at each terminus and a third globular domain forming a flexible hinge near the middle of the molecule. These domains are separated by coiled-coil structures.</text>
</comment>
<keyword evidence="3 6" id="KW-0067">ATP-binding</keyword>
<evidence type="ECO:0000256" key="6">
    <source>
        <dbReference type="HAMAP-Rule" id="MF_01894"/>
    </source>
</evidence>
<comment type="function">
    <text evidence="6">Required for chromosome condensation and partitioning.</text>
</comment>
<reference evidence="8" key="2">
    <citation type="submission" date="2015-03" db="EMBL/GenBank/DDBJ databases">
        <title>Genome sequence of Pseudoalteromonas citrea.</title>
        <authorList>
            <person name="Xie B.-B."/>
            <person name="Rong J.-C."/>
            <person name="Qin Q.-L."/>
            <person name="Zhang Y.-Z."/>
        </authorList>
    </citation>
    <scope>NUCLEOTIDE SEQUENCE</scope>
    <source>
        <strain evidence="8">DSM 8771</strain>
    </source>
</reference>
<gene>
    <name evidence="6 8" type="primary">smc</name>
    <name evidence="8" type="ORF">PCIT_a1336</name>
</gene>
<dbReference type="RefSeq" id="WP_021032352.1">
    <property type="nucleotide sequence ID" value="NZ_AHBZ03000012.1"/>
</dbReference>
<dbReference type="HAMAP" id="MF_01894">
    <property type="entry name" value="Smc_prok"/>
    <property type="match status" value="1"/>
</dbReference>
<keyword evidence="2 6" id="KW-0547">Nucleotide-binding</keyword>
<dbReference type="GO" id="GO:0016887">
    <property type="term" value="F:ATP hydrolysis activity"/>
    <property type="evidence" value="ECO:0007669"/>
    <property type="project" value="InterPro"/>
</dbReference>
<dbReference type="Proteomes" id="UP000016487">
    <property type="component" value="Unassembled WGS sequence"/>
</dbReference>
<dbReference type="GO" id="GO:0005524">
    <property type="term" value="F:ATP binding"/>
    <property type="evidence" value="ECO:0007669"/>
    <property type="project" value="UniProtKB-UniRule"/>
</dbReference>
<dbReference type="CDD" id="cd03278">
    <property type="entry name" value="ABC_SMC_barmotin"/>
    <property type="match status" value="2"/>
</dbReference>
<dbReference type="GO" id="GO:0007059">
    <property type="term" value="P:chromosome segregation"/>
    <property type="evidence" value="ECO:0007669"/>
    <property type="project" value="UniProtKB-UniRule"/>
</dbReference>
<comment type="similarity">
    <text evidence="6">Belongs to the SMC family.</text>
</comment>
<evidence type="ECO:0000313" key="9">
    <source>
        <dbReference type="Proteomes" id="UP000016487"/>
    </source>
</evidence>
<dbReference type="InterPro" id="IPR024704">
    <property type="entry name" value="SMC"/>
</dbReference>
<feature type="coiled-coil region" evidence="6">
    <location>
        <begin position="272"/>
        <end position="334"/>
    </location>
</feature>
<dbReference type="SUPFAM" id="SSF57997">
    <property type="entry name" value="Tropomyosin"/>
    <property type="match status" value="1"/>
</dbReference>
<dbReference type="PANTHER" id="PTHR43977">
    <property type="entry name" value="STRUCTURAL MAINTENANCE OF CHROMOSOMES PROTEIN 3"/>
    <property type="match status" value="1"/>
</dbReference>
<dbReference type="InterPro" id="IPR011890">
    <property type="entry name" value="SMC_prok"/>
</dbReference>
<dbReference type="GO" id="GO:0030261">
    <property type="term" value="P:chromosome condensation"/>
    <property type="evidence" value="ECO:0007669"/>
    <property type="project" value="InterPro"/>
</dbReference>
<dbReference type="AlphaFoldDB" id="A0AAD4AM13"/>
<evidence type="ECO:0000256" key="5">
    <source>
        <dbReference type="ARBA" id="ARBA00023125"/>
    </source>
</evidence>
<proteinExistence type="inferred from homology"/>
<evidence type="ECO:0000256" key="4">
    <source>
        <dbReference type="ARBA" id="ARBA00023054"/>
    </source>
</evidence>
<dbReference type="GO" id="GO:0003677">
    <property type="term" value="F:DNA binding"/>
    <property type="evidence" value="ECO:0007669"/>
    <property type="project" value="UniProtKB-UniRule"/>
</dbReference>
<keyword evidence="4 6" id="KW-0175">Coiled coil</keyword>
<name>A0AAD4AM13_9GAMM</name>
<comment type="caution">
    <text evidence="8">The sequence shown here is derived from an EMBL/GenBank/DDBJ whole genome shotgun (WGS) entry which is preliminary data.</text>
</comment>
<sequence>MRLSSIKLAGFKSFVEPTKIPFIDQMTCVVGPNGCGKSNVIDAVRWVLGESSAKNLRGDAMTDVIFNGSTNRKPISQASVELMFDNAQGRLPGTLADRNTVSIKRLVTRDGQSLYFLNGSKCRKRDITDIFLGTGLGPRSYAIIEQGMISRLIESKPQELRVFLEEAAGVSKYKERRRETQTRIKSTRENLERLLDVRKELQLQLDRLAVQAKDAQAYRTLKQQERTYKGQLAVLKWQGFYQKQQQKLQHITKVQSEIEFLNTAHSGHHDVLAALEGQVTNLNDAIAEQQLSIHQIHTDLTKAEQQKIHLVDKHRDLQQQAVEYKKETDEAQINLSSLTVAAKKSNELVKDCSESKLVTQLQLEEYQYIYEELSSGNQADEAALQTATELLEQYQSEYVKIEQHYINAQQAHEHNREKQQELAKQIKVLAADDPREKSKQEQQALVDNTHKIAQLQATGQDIASHLHSLTQQHKTAKKALVEQQHVHTNLSANLDALAQVLALTSDEENDRLLSSLRVKAGFEMLVERALLGLDTLKVSQCAADNAVWPIEHKAKIGSVAELIDSEIYPSLLNKVQLIKSNEQFNVHEQWVFGIDLSGCLYGENWRATVKNNGKDSVLSQHARFRTLQQSLPSVEEKLGVLEQGVITLSTQLADCEASEAHNKEQVHHFSKQVAVLHSRHEILKQQSSQWLESYESMQSKLQTLNEHLTNSQRALNNAEQAHIASQTILSQHQSHCIQLKGQFEQKKSEQKQAIANKEAGLQKLHAATLAEQQAKSAWQLAQSKVDHSQKSYTLAFEQSKKVHEALLLLTAPMSDIEKSITQLLLHQTEQQKVFEGLQQQLQQAKVQLQEKQLSLKGANSEVARLRELLQKHQLDEQGLAIKAQAALEPLESLEQKVAEVLAALPENSNVNTLQLQLNTVLESLQALGAVNLAAITEFEEASERKGYLDGQLEDLTSALKTLENAIRKIDKETKIRFKATFDQINDDLKELFPKVFGGGSAYLELTSDDLLESGVSIMARPPGKKNSTIHLLSGGEKALTALSLVFSIFRLNPAPFCMLDEVDAPLDDANVGRFCRLVEEMSQTVQFIYISHNKIAMEMAGKLTGVTMAEPGVSRMVAVDIEQAVQMAQA</sequence>
<dbReference type="EMBL" id="AHBZ03000012">
    <property type="protein sequence ID" value="KAF7775202.1"/>
    <property type="molecule type" value="Genomic_DNA"/>
</dbReference>
<keyword evidence="1 6" id="KW-0963">Cytoplasm</keyword>
<feature type="coiled-coil region" evidence="6">
    <location>
        <begin position="694"/>
        <end position="721"/>
    </location>
</feature>
<evidence type="ECO:0000256" key="1">
    <source>
        <dbReference type="ARBA" id="ARBA00022490"/>
    </source>
</evidence>
<organism evidence="8 9">
    <name type="scientific">Pseudoalteromonas citrea</name>
    <dbReference type="NCBI Taxonomy" id="43655"/>
    <lineage>
        <taxon>Bacteria</taxon>
        <taxon>Pseudomonadati</taxon>
        <taxon>Pseudomonadota</taxon>
        <taxon>Gammaproteobacteria</taxon>
        <taxon>Alteromonadales</taxon>
        <taxon>Pseudoalteromonadaceae</taxon>
        <taxon>Pseudoalteromonas</taxon>
    </lineage>
</organism>
<evidence type="ECO:0000313" key="8">
    <source>
        <dbReference type="EMBL" id="KAF7775202.1"/>
    </source>
</evidence>
<feature type="domain" description="RecF/RecN/SMC N-terminal" evidence="7">
    <location>
        <begin position="3"/>
        <end position="1114"/>
    </location>
</feature>